<name>A0A9W4X100_9GLOM</name>
<dbReference type="EMBL" id="CAMKVN010025074">
    <property type="protein sequence ID" value="CAI2200670.1"/>
    <property type="molecule type" value="Genomic_DNA"/>
</dbReference>
<organism evidence="1 2">
    <name type="scientific">Funneliformis geosporum</name>
    <dbReference type="NCBI Taxonomy" id="1117311"/>
    <lineage>
        <taxon>Eukaryota</taxon>
        <taxon>Fungi</taxon>
        <taxon>Fungi incertae sedis</taxon>
        <taxon>Mucoromycota</taxon>
        <taxon>Glomeromycotina</taxon>
        <taxon>Glomeromycetes</taxon>
        <taxon>Glomerales</taxon>
        <taxon>Glomeraceae</taxon>
        <taxon>Funneliformis</taxon>
    </lineage>
</organism>
<keyword evidence="2" id="KW-1185">Reference proteome</keyword>
<evidence type="ECO:0000313" key="2">
    <source>
        <dbReference type="Proteomes" id="UP001153678"/>
    </source>
</evidence>
<gene>
    <name evidence="1" type="ORF">FWILDA_LOCUS19683</name>
</gene>
<feature type="non-terminal residue" evidence="1">
    <location>
        <position position="60"/>
    </location>
</feature>
<proteinExistence type="predicted"/>
<dbReference type="AlphaFoldDB" id="A0A9W4X100"/>
<reference evidence="1" key="1">
    <citation type="submission" date="2022-08" db="EMBL/GenBank/DDBJ databases">
        <authorList>
            <person name="Kallberg Y."/>
            <person name="Tangrot J."/>
            <person name="Rosling A."/>
        </authorList>
    </citation>
    <scope>NUCLEOTIDE SEQUENCE</scope>
    <source>
        <strain evidence="1">Wild A</strain>
    </source>
</reference>
<protein>
    <submittedName>
        <fullName evidence="1">16291_t:CDS:1</fullName>
    </submittedName>
</protein>
<dbReference type="Proteomes" id="UP001153678">
    <property type="component" value="Unassembled WGS sequence"/>
</dbReference>
<comment type="caution">
    <text evidence="1">The sequence shown here is derived from an EMBL/GenBank/DDBJ whole genome shotgun (WGS) entry which is preliminary data.</text>
</comment>
<accession>A0A9W4X100</accession>
<feature type="non-terminal residue" evidence="1">
    <location>
        <position position="1"/>
    </location>
</feature>
<sequence>TDPTPFISADFWHASNYSNSLGVVVFNDSIKTNVLAGKIVERVTLSNPFNNGANNGINTP</sequence>
<evidence type="ECO:0000313" key="1">
    <source>
        <dbReference type="EMBL" id="CAI2200670.1"/>
    </source>
</evidence>